<feature type="active site" description="Proton acceptor" evidence="4 5">
    <location>
        <position position="121"/>
    </location>
</feature>
<feature type="binding site" evidence="4">
    <location>
        <position position="106"/>
    </location>
    <ligand>
        <name>NAD(+)</name>
        <dbReference type="ChEBI" id="CHEBI:57540"/>
    </ligand>
</feature>
<comment type="catalytic activity">
    <reaction evidence="4">
        <text>N(6)-acetyl-L-lysyl-[protein] + NAD(+) + H2O = 2''-O-acetyl-ADP-D-ribose + nicotinamide + L-lysyl-[protein]</text>
        <dbReference type="Rhea" id="RHEA:43636"/>
        <dbReference type="Rhea" id="RHEA-COMP:9752"/>
        <dbReference type="Rhea" id="RHEA-COMP:10731"/>
        <dbReference type="ChEBI" id="CHEBI:15377"/>
        <dbReference type="ChEBI" id="CHEBI:17154"/>
        <dbReference type="ChEBI" id="CHEBI:29969"/>
        <dbReference type="ChEBI" id="CHEBI:57540"/>
        <dbReference type="ChEBI" id="CHEBI:61930"/>
        <dbReference type="ChEBI" id="CHEBI:83767"/>
        <dbReference type="EC" id="2.3.1.286"/>
    </reaction>
</comment>
<keyword evidence="4 5" id="KW-0479">Metal-binding</keyword>
<dbReference type="GO" id="GO:0070403">
    <property type="term" value="F:NAD+ binding"/>
    <property type="evidence" value="ECO:0007669"/>
    <property type="project" value="UniProtKB-UniRule"/>
</dbReference>
<feature type="binding site" evidence="4">
    <location>
        <position position="28"/>
    </location>
    <ligand>
        <name>NAD(+)</name>
        <dbReference type="ChEBI" id="CHEBI:57540"/>
    </ligand>
</feature>
<evidence type="ECO:0000313" key="8">
    <source>
        <dbReference type="Proteomes" id="UP000824204"/>
    </source>
</evidence>
<dbReference type="Pfam" id="PF02146">
    <property type="entry name" value="SIR2"/>
    <property type="match status" value="1"/>
</dbReference>
<feature type="binding site" evidence="4 5">
    <location>
        <position position="132"/>
    </location>
    <ligand>
        <name>Zn(2+)</name>
        <dbReference type="ChEBI" id="CHEBI:29105"/>
    </ligand>
</feature>
<feature type="domain" description="Deacetylase sirtuin-type" evidence="6">
    <location>
        <begin position="1"/>
        <end position="238"/>
    </location>
</feature>
<feature type="binding site" evidence="4">
    <location>
        <position position="191"/>
    </location>
    <ligand>
        <name>NAD(+)</name>
        <dbReference type="ChEBI" id="CHEBI:57540"/>
    </ligand>
</feature>
<keyword evidence="3 4" id="KW-0520">NAD</keyword>
<evidence type="ECO:0000313" key="7">
    <source>
        <dbReference type="EMBL" id="HIX08294.1"/>
    </source>
</evidence>
<dbReference type="GO" id="GO:0017136">
    <property type="term" value="F:histone deacetylase activity, NAD-dependent"/>
    <property type="evidence" value="ECO:0007669"/>
    <property type="project" value="TreeGrafter"/>
</dbReference>
<dbReference type="GO" id="GO:0008270">
    <property type="term" value="F:zinc ion binding"/>
    <property type="evidence" value="ECO:0007669"/>
    <property type="project" value="UniProtKB-UniRule"/>
</dbReference>
<dbReference type="PANTHER" id="PTHR11085:SF4">
    <property type="entry name" value="NAD-DEPENDENT PROTEIN DEACYLASE"/>
    <property type="match status" value="1"/>
</dbReference>
<feature type="binding site" evidence="4">
    <location>
        <position position="121"/>
    </location>
    <ligand>
        <name>NAD(+)</name>
        <dbReference type="ChEBI" id="CHEBI:57540"/>
    </ligand>
</feature>
<feature type="binding site" evidence="4">
    <location>
        <position position="106"/>
    </location>
    <ligand>
        <name>nicotinamide</name>
        <dbReference type="ChEBI" id="CHEBI:17154"/>
    </ligand>
</feature>
<reference evidence="7" key="2">
    <citation type="submission" date="2021-04" db="EMBL/GenBank/DDBJ databases">
        <authorList>
            <person name="Gilroy R."/>
        </authorList>
    </citation>
    <scope>NUCLEOTIDE SEQUENCE</scope>
    <source>
        <strain evidence="7">811</strain>
    </source>
</reference>
<evidence type="ECO:0000256" key="5">
    <source>
        <dbReference type="PROSITE-ProRule" id="PRU00236"/>
    </source>
</evidence>
<dbReference type="SUPFAM" id="SSF52467">
    <property type="entry name" value="DHS-like NAD/FAD-binding domain"/>
    <property type="match status" value="1"/>
</dbReference>
<evidence type="ECO:0000259" key="6">
    <source>
        <dbReference type="PROSITE" id="PS50305"/>
    </source>
</evidence>
<organism evidence="7 8">
    <name type="scientific">Candidatus Borkfalkia faecipullorum</name>
    <dbReference type="NCBI Taxonomy" id="2838510"/>
    <lineage>
        <taxon>Bacteria</taxon>
        <taxon>Bacillati</taxon>
        <taxon>Bacillota</taxon>
        <taxon>Clostridia</taxon>
        <taxon>Christensenellales</taxon>
        <taxon>Christensenellaceae</taxon>
        <taxon>Candidatus Borkfalkia</taxon>
    </lineage>
</organism>
<feature type="binding site" evidence="4">
    <location>
        <position position="215"/>
    </location>
    <ligand>
        <name>NAD(+)</name>
        <dbReference type="ChEBI" id="CHEBI:57540"/>
    </ligand>
</feature>
<feature type="binding site" evidence="4">
    <location>
        <position position="35"/>
    </location>
    <ligand>
        <name>nicotinamide</name>
        <dbReference type="ChEBI" id="CHEBI:17154"/>
    </ligand>
</feature>
<dbReference type="EC" id="2.3.1.286" evidence="4"/>
<feature type="binding site" evidence="4">
    <location>
        <position position="105"/>
    </location>
    <ligand>
        <name>NAD(+)</name>
        <dbReference type="ChEBI" id="CHEBI:57540"/>
    </ligand>
</feature>
<proteinExistence type="inferred from homology"/>
<dbReference type="PANTHER" id="PTHR11085">
    <property type="entry name" value="NAD-DEPENDENT PROTEIN DEACYLASE SIRTUIN-5, MITOCHONDRIAL-RELATED"/>
    <property type="match status" value="1"/>
</dbReference>
<feature type="binding site" evidence="4">
    <location>
        <position position="105"/>
    </location>
    <ligand>
        <name>nicotinamide</name>
        <dbReference type="ChEBI" id="CHEBI:17154"/>
    </ligand>
</feature>
<dbReference type="GO" id="GO:0005737">
    <property type="term" value="C:cytoplasm"/>
    <property type="evidence" value="ECO:0007669"/>
    <property type="project" value="UniProtKB-SubCell"/>
</dbReference>
<feature type="binding site" evidence="4">
    <location>
        <position position="24"/>
    </location>
    <ligand>
        <name>NAD(+)</name>
        <dbReference type="ChEBI" id="CHEBI:57540"/>
    </ligand>
</feature>
<comment type="subcellular location">
    <subcellularLocation>
        <location evidence="4">Cytoplasm</location>
    </subcellularLocation>
</comment>
<dbReference type="InterPro" id="IPR003000">
    <property type="entry name" value="Sirtuin"/>
</dbReference>
<feature type="binding site" evidence="4">
    <location>
        <position position="103"/>
    </location>
    <ligand>
        <name>NAD(+)</name>
        <dbReference type="ChEBI" id="CHEBI:57540"/>
    </ligand>
</feature>
<dbReference type="InterPro" id="IPR026590">
    <property type="entry name" value="Ssirtuin_cat_dom"/>
</dbReference>
<feature type="binding site" evidence="4">
    <location>
        <position position="231"/>
    </location>
    <ligand>
        <name>NAD(+)</name>
        <dbReference type="ChEBI" id="CHEBI:57540"/>
    </ligand>
</feature>
<dbReference type="InterPro" id="IPR028628">
    <property type="entry name" value="Sirtuin_class_U"/>
</dbReference>
<gene>
    <name evidence="4" type="primary">cobB</name>
    <name evidence="7" type="ORF">H9741_07485</name>
</gene>
<dbReference type="HAMAP" id="MF_01968">
    <property type="entry name" value="Sirtuin_ClassU"/>
    <property type="match status" value="1"/>
</dbReference>
<sequence>MQEQLEKVRRILSSSRRMVFFGGAGVSTESGVPDFRSQDGLYRQKYAYPPETILSHSFFLSHAEEFFAFYREKMLFPDVQPNAAHKKLAEWEREGRLSAVITQNIDGLHRKAGSRRVLELHGSVWRNHCMDCGKSYPLEYILHGTGVPRCSCGGIVKPDVVLYEEPLDESVLLAAVEEISKADTLIIGGTSLNVYPAAGLIDYFRGENIVVVNKGATARPLEGVCMVDEKIGEFFSHL</sequence>
<dbReference type="Proteomes" id="UP000824204">
    <property type="component" value="Unassembled WGS sequence"/>
</dbReference>
<name>A0A9D1V9L7_9FIRM</name>
<reference evidence="7" key="1">
    <citation type="journal article" date="2021" name="PeerJ">
        <title>Extensive microbial diversity within the chicken gut microbiome revealed by metagenomics and culture.</title>
        <authorList>
            <person name="Gilroy R."/>
            <person name="Ravi A."/>
            <person name="Getino M."/>
            <person name="Pursley I."/>
            <person name="Horton D.L."/>
            <person name="Alikhan N.F."/>
            <person name="Baker D."/>
            <person name="Gharbi K."/>
            <person name="Hall N."/>
            <person name="Watson M."/>
            <person name="Adriaenssens E.M."/>
            <person name="Foster-Nyarko E."/>
            <person name="Jarju S."/>
            <person name="Secka A."/>
            <person name="Antonio M."/>
            <person name="Oren A."/>
            <person name="Chaudhuri R.R."/>
            <person name="La Ragione R."/>
            <person name="Hildebrand F."/>
            <person name="Pallen M.J."/>
        </authorList>
    </citation>
    <scope>NUCLEOTIDE SEQUENCE</scope>
    <source>
        <strain evidence="7">811</strain>
    </source>
</reference>
<feature type="binding site" evidence="4 5">
    <location>
        <position position="152"/>
    </location>
    <ligand>
        <name>Zn(2+)</name>
        <dbReference type="ChEBI" id="CHEBI:29105"/>
    </ligand>
</feature>
<feature type="binding site" evidence="4 5">
    <location>
        <position position="129"/>
    </location>
    <ligand>
        <name>Zn(2+)</name>
        <dbReference type="ChEBI" id="CHEBI:29105"/>
    </ligand>
</feature>
<dbReference type="Gene3D" id="3.40.50.1220">
    <property type="entry name" value="TPP-binding domain"/>
    <property type="match status" value="1"/>
</dbReference>
<dbReference type="InterPro" id="IPR029035">
    <property type="entry name" value="DHS-like_NAD/FAD-binding_dom"/>
</dbReference>
<feature type="binding site" evidence="4">
    <location>
        <position position="35"/>
    </location>
    <ligand>
        <name>NAD(+)</name>
        <dbReference type="ChEBI" id="CHEBI:57540"/>
    </ligand>
</feature>
<comment type="cofactor">
    <cofactor evidence="4">
        <name>Zn(2+)</name>
        <dbReference type="ChEBI" id="CHEBI:29105"/>
    </cofactor>
    <text evidence="4">Binds 1 zinc ion per subunit.</text>
</comment>
<evidence type="ECO:0000256" key="1">
    <source>
        <dbReference type="ARBA" id="ARBA00022490"/>
    </source>
</evidence>
<dbReference type="NCBIfam" id="NF001752">
    <property type="entry name" value="PRK00481.1-1"/>
    <property type="match status" value="1"/>
</dbReference>
<evidence type="ECO:0000256" key="2">
    <source>
        <dbReference type="ARBA" id="ARBA00022679"/>
    </source>
</evidence>
<dbReference type="InterPro" id="IPR050134">
    <property type="entry name" value="NAD-dep_sirtuin_deacylases"/>
</dbReference>
<keyword evidence="2 4" id="KW-0808">Transferase</keyword>
<dbReference type="AlphaFoldDB" id="A0A9D1V9L7"/>
<dbReference type="PROSITE" id="PS50305">
    <property type="entry name" value="SIRTUIN"/>
    <property type="match status" value="1"/>
</dbReference>
<feature type="binding site" evidence="4">
    <location>
        <position position="36"/>
    </location>
    <ligand>
        <name>NAD(+)</name>
        <dbReference type="ChEBI" id="CHEBI:57540"/>
    </ligand>
</feature>
<feature type="binding site" evidence="4">
    <location>
        <position position="213"/>
    </location>
    <ligand>
        <name>NAD(+)</name>
        <dbReference type="ChEBI" id="CHEBI:57540"/>
    </ligand>
</feature>
<dbReference type="EMBL" id="DXFX01000098">
    <property type="protein sequence ID" value="HIX08294.1"/>
    <property type="molecule type" value="Genomic_DNA"/>
</dbReference>
<comment type="caution">
    <text evidence="4">Lacks conserved residue(s) required for the propagation of feature annotation.</text>
</comment>
<comment type="similarity">
    <text evidence="4">Belongs to the sirtuin family. Class U subfamily.</text>
</comment>
<keyword evidence="1 4" id="KW-0963">Cytoplasm</keyword>
<accession>A0A9D1V9L7</accession>
<dbReference type="InterPro" id="IPR026591">
    <property type="entry name" value="Sirtuin_cat_small_dom_sf"/>
</dbReference>
<dbReference type="Gene3D" id="3.30.1600.10">
    <property type="entry name" value="SIR2/SIRT2 'Small Domain"/>
    <property type="match status" value="1"/>
</dbReference>
<comment type="function">
    <text evidence="4">NAD-dependent protein deacetylase which modulates the activities of several enzymes which are inactive in their acetylated form.</text>
</comment>
<evidence type="ECO:0000256" key="4">
    <source>
        <dbReference type="HAMAP-Rule" id="MF_01968"/>
    </source>
</evidence>
<feature type="binding site" evidence="4 5">
    <location>
        <position position="150"/>
    </location>
    <ligand>
        <name>Zn(2+)</name>
        <dbReference type="ChEBI" id="CHEBI:29105"/>
    </ligand>
</feature>
<protein>
    <recommendedName>
        <fullName evidence="4">NAD-dependent protein deacetylase</fullName>
        <ecNumber evidence="4">2.3.1.286</ecNumber>
    </recommendedName>
    <alternativeName>
        <fullName evidence="4">Regulatory protein SIR2 homolog</fullName>
    </alternativeName>
</protein>
<evidence type="ECO:0000256" key="3">
    <source>
        <dbReference type="ARBA" id="ARBA00023027"/>
    </source>
</evidence>
<comment type="caution">
    <text evidence="7">The sequence shown here is derived from an EMBL/GenBank/DDBJ whole genome shotgun (WGS) entry which is preliminary data.</text>
</comment>
<keyword evidence="4 5" id="KW-0862">Zinc</keyword>
<feature type="binding site" evidence="4">
    <location>
        <position position="190"/>
    </location>
    <ligand>
        <name>NAD(+)</name>
        <dbReference type="ChEBI" id="CHEBI:57540"/>
    </ligand>
</feature>